<dbReference type="NCBIfam" id="NF001924">
    <property type="entry name" value="PRK00702.1"/>
    <property type="match status" value="1"/>
</dbReference>
<dbReference type="HAMAP" id="MF_00170">
    <property type="entry name" value="Rib_5P_isom_A"/>
    <property type="match status" value="1"/>
</dbReference>
<evidence type="ECO:0000256" key="1">
    <source>
        <dbReference type="ARBA" id="ARBA00001713"/>
    </source>
</evidence>
<proteinExistence type="inferred from homology"/>
<feature type="binding site" evidence="3">
    <location>
        <position position="123"/>
    </location>
    <ligand>
        <name>substrate</name>
    </ligand>
</feature>
<keyword evidence="2 3" id="KW-0413">Isomerase</keyword>
<dbReference type="EC" id="5.3.1.6" evidence="3"/>
<dbReference type="NCBIfam" id="TIGR00021">
    <property type="entry name" value="rpiA"/>
    <property type="match status" value="1"/>
</dbReference>
<gene>
    <name evidence="3 4" type="primary">rpiA</name>
    <name evidence="4" type="ORF">GCM10010978_00620</name>
</gene>
<dbReference type="GO" id="GO:0004751">
    <property type="term" value="F:ribose-5-phosphate isomerase activity"/>
    <property type="evidence" value="ECO:0007669"/>
    <property type="project" value="UniProtKB-UniRule"/>
</dbReference>
<dbReference type="PANTHER" id="PTHR11934">
    <property type="entry name" value="RIBOSE-5-PHOSPHATE ISOMERASE"/>
    <property type="match status" value="1"/>
</dbReference>
<dbReference type="InterPro" id="IPR004788">
    <property type="entry name" value="Ribose5P_isomerase_type_A"/>
</dbReference>
<dbReference type="PANTHER" id="PTHR11934:SF0">
    <property type="entry name" value="RIBOSE-5-PHOSPHATE ISOMERASE"/>
    <property type="match status" value="1"/>
</dbReference>
<accession>A0A8J2ZP77</accession>
<comment type="pathway">
    <text evidence="3">Carbohydrate degradation; pentose phosphate pathway; D-ribose 5-phosphate from D-ribulose 5-phosphate (non-oxidative stage): step 1/1.</text>
</comment>
<evidence type="ECO:0000256" key="3">
    <source>
        <dbReference type="HAMAP-Rule" id="MF_00170"/>
    </source>
</evidence>
<reference evidence="4" key="1">
    <citation type="journal article" date="2014" name="Int. J. Syst. Evol. Microbiol.">
        <title>Complete genome sequence of Corynebacterium casei LMG S-19264T (=DSM 44701T), isolated from a smear-ripened cheese.</title>
        <authorList>
            <consortium name="US DOE Joint Genome Institute (JGI-PGF)"/>
            <person name="Walter F."/>
            <person name="Albersmeier A."/>
            <person name="Kalinowski J."/>
            <person name="Ruckert C."/>
        </authorList>
    </citation>
    <scope>NUCLEOTIDE SEQUENCE</scope>
    <source>
        <strain evidence="4">CGMCC 1.12360</strain>
    </source>
</reference>
<feature type="binding site" evidence="3">
    <location>
        <begin position="28"/>
        <end position="31"/>
    </location>
    <ligand>
        <name>substrate</name>
    </ligand>
</feature>
<dbReference type="Proteomes" id="UP000602050">
    <property type="component" value="Unassembled WGS sequence"/>
</dbReference>
<comment type="subunit">
    <text evidence="3">Homodimer.</text>
</comment>
<evidence type="ECO:0000256" key="2">
    <source>
        <dbReference type="ARBA" id="ARBA00023235"/>
    </source>
</evidence>
<dbReference type="Gene3D" id="3.40.50.1360">
    <property type="match status" value="1"/>
</dbReference>
<dbReference type="Gene3D" id="3.30.70.260">
    <property type="match status" value="1"/>
</dbReference>
<comment type="function">
    <text evidence="3">Catalyzes the reversible conversion of ribose-5-phosphate to ribulose 5-phosphate.</text>
</comment>
<dbReference type="CDD" id="cd01398">
    <property type="entry name" value="RPI_A"/>
    <property type="match status" value="1"/>
</dbReference>
<reference evidence="4" key="2">
    <citation type="submission" date="2020-09" db="EMBL/GenBank/DDBJ databases">
        <authorList>
            <person name="Sun Q."/>
            <person name="Zhou Y."/>
        </authorList>
    </citation>
    <scope>NUCLEOTIDE SEQUENCE</scope>
    <source>
        <strain evidence="4">CGMCC 1.12360</strain>
    </source>
</reference>
<dbReference type="InterPro" id="IPR020672">
    <property type="entry name" value="Ribose5P_isomerase_typA_subgr"/>
</dbReference>
<organism evidence="4 5">
    <name type="scientific">Compostibacillus humi</name>
    <dbReference type="NCBI Taxonomy" id="1245525"/>
    <lineage>
        <taxon>Bacteria</taxon>
        <taxon>Bacillati</taxon>
        <taxon>Bacillota</taxon>
        <taxon>Bacilli</taxon>
        <taxon>Bacillales</taxon>
        <taxon>Bacillaceae</taxon>
        <taxon>Compostibacillus</taxon>
    </lineage>
</organism>
<protein>
    <recommendedName>
        <fullName evidence="3">Ribose-5-phosphate isomerase A</fullName>
        <ecNumber evidence="3">5.3.1.6</ecNumber>
    </recommendedName>
    <alternativeName>
        <fullName evidence="3">Phosphoriboisomerase A</fullName>
        <shortName evidence="3">PRI</shortName>
    </alternativeName>
</protein>
<evidence type="ECO:0000313" key="4">
    <source>
        <dbReference type="EMBL" id="GGH68040.1"/>
    </source>
</evidence>
<evidence type="ECO:0000313" key="5">
    <source>
        <dbReference type="Proteomes" id="UP000602050"/>
    </source>
</evidence>
<feature type="binding site" evidence="3">
    <location>
        <begin position="96"/>
        <end position="99"/>
    </location>
    <ligand>
        <name>substrate</name>
    </ligand>
</feature>
<dbReference type="FunFam" id="3.40.50.1360:FF:000001">
    <property type="entry name" value="Ribose-5-phosphate isomerase A"/>
    <property type="match status" value="1"/>
</dbReference>
<comment type="catalytic activity">
    <reaction evidence="1 3">
        <text>aldehydo-D-ribose 5-phosphate = D-ribulose 5-phosphate</text>
        <dbReference type="Rhea" id="RHEA:14657"/>
        <dbReference type="ChEBI" id="CHEBI:58121"/>
        <dbReference type="ChEBI" id="CHEBI:58273"/>
        <dbReference type="EC" id="5.3.1.6"/>
    </reaction>
</comment>
<dbReference type="GO" id="GO:0006014">
    <property type="term" value="P:D-ribose metabolic process"/>
    <property type="evidence" value="ECO:0007669"/>
    <property type="project" value="TreeGrafter"/>
</dbReference>
<dbReference type="GO" id="GO:0005829">
    <property type="term" value="C:cytosol"/>
    <property type="evidence" value="ECO:0007669"/>
    <property type="project" value="TreeGrafter"/>
</dbReference>
<feature type="active site" description="Proton acceptor" evidence="3">
    <location>
        <position position="105"/>
    </location>
</feature>
<comment type="similarity">
    <text evidence="3">Belongs to the ribose 5-phosphate isomerase family.</text>
</comment>
<dbReference type="Pfam" id="PF06026">
    <property type="entry name" value="Rib_5-P_isom_A"/>
    <property type="match status" value="1"/>
</dbReference>
<comment type="caution">
    <text evidence="4">The sequence shown here is derived from an EMBL/GenBank/DDBJ whole genome shotgun (WGS) entry which is preliminary data.</text>
</comment>
<dbReference type="RefSeq" id="WP_188390361.1">
    <property type="nucleotide sequence ID" value="NZ_BMEV01000001.1"/>
</dbReference>
<sequence length="231" mass="25419">MKQDQQKKLAAEEAVKWIKDGMVVGLGSGSTVNWMLEKLGEKVQQGLQITGIPSSKKTERLAKQLGIPLTDSSSVSRIDIAIDGADEVDRQFNLIKGGGGSLVREKIVDAHATEFIVIVDESKLVSTLGKFPLPVEVLPFGWELTARTIAELGCEPKIRERNGERFISDNGNYILDCQFNSIQNPQQLHEQLKQMTGVVETGLFVQMADRIIIGKEQTAEEIVASKDESIV</sequence>
<dbReference type="SUPFAM" id="SSF100950">
    <property type="entry name" value="NagB/RpiA/CoA transferase-like"/>
    <property type="match status" value="1"/>
</dbReference>
<dbReference type="GO" id="GO:0009052">
    <property type="term" value="P:pentose-phosphate shunt, non-oxidative branch"/>
    <property type="evidence" value="ECO:0007669"/>
    <property type="project" value="UniProtKB-UniRule"/>
</dbReference>
<feature type="binding site" evidence="3">
    <location>
        <begin position="83"/>
        <end position="86"/>
    </location>
    <ligand>
        <name>substrate</name>
    </ligand>
</feature>
<dbReference type="SUPFAM" id="SSF75445">
    <property type="entry name" value="D-ribose-5-phosphate isomerase (RpiA), lid domain"/>
    <property type="match status" value="1"/>
</dbReference>
<dbReference type="UniPathway" id="UPA00115">
    <property type="reaction ID" value="UER00412"/>
</dbReference>
<dbReference type="AlphaFoldDB" id="A0A8J2ZP77"/>
<dbReference type="EMBL" id="BMEV01000001">
    <property type="protein sequence ID" value="GGH68040.1"/>
    <property type="molecule type" value="Genomic_DNA"/>
</dbReference>
<keyword evidence="5" id="KW-1185">Reference proteome</keyword>
<dbReference type="InterPro" id="IPR037171">
    <property type="entry name" value="NagB/RpiA_transferase-like"/>
</dbReference>
<name>A0A8J2ZP77_9BACI</name>